<dbReference type="InterPro" id="IPR003594">
    <property type="entry name" value="HATPase_dom"/>
</dbReference>
<evidence type="ECO:0000256" key="5">
    <source>
        <dbReference type="ARBA" id="ARBA00022777"/>
    </source>
</evidence>
<dbReference type="CDD" id="cd00082">
    <property type="entry name" value="HisKA"/>
    <property type="match status" value="1"/>
</dbReference>
<proteinExistence type="predicted"/>
<dbReference type="PROSITE" id="PS50109">
    <property type="entry name" value="HIS_KIN"/>
    <property type="match status" value="1"/>
</dbReference>
<dbReference type="Gene3D" id="1.10.287.130">
    <property type="match status" value="1"/>
</dbReference>
<dbReference type="EMBL" id="CP022957">
    <property type="protein sequence ID" value="ASV31382.1"/>
    <property type="molecule type" value="Genomic_DNA"/>
</dbReference>
<evidence type="ECO:0000256" key="3">
    <source>
        <dbReference type="ARBA" id="ARBA00022553"/>
    </source>
</evidence>
<evidence type="ECO:0000256" key="4">
    <source>
        <dbReference type="ARBA" id="ARBA00022679"/>
    </source>
</evidence>
<dbReference type="InterPro" id="IPR050351">
    <property type="entry name" value="BphY/WalK/GraS-like"/>
</dbReference>
<dbReference type="Proteomes" id="UP000215244">
    <property type="component" value="Chromosome"/>
</dbReference>
<dbReference type="AlphaFoldDB" id="A0A223V7V8"/>
<keyword evidence="3" id="KW-0597">Phosphoprotein</keyword>
<keyword evidence="5" id="KW-0418">Kinase</keyword>
<evidence type="ECO:0000313" key="6">
    <source>
        <dbReference type="EMBL" id="ASV31382.1"/>
    </source>
</evidence>
<dbReference type="InterPro" id="IPR036890">
    <property type="entry name" value="HATPase_C_sf"/>
</dbReference>
<evidence type="ECO:0000256" key="2">
    <source>
        <dbReference type="ARBA" id="ARBA00012438"/>
    </source>
</evidence>
<dbReference type="PANTHER" id="PTHR42878">
    <property type="entry name" value="TWO-COMPONENT HISTIDINE KINASE"/>
    <property type="match status" value="1"/>
</dbReference>
<reference evidence="6 7" key="1">
    <citation type="submission" date="2017-08" db="EMBL/GenBank/DDBJ databases">
        <title>The complete genome sequence of Maribacter sp. B1, isolated from deep-sea sediment.</title>
        <authorList>
            <person name="Wu Y.-H."/>
            <person name="Cheng H."/>
            <person name="Xu X.-W."/>
        </authorList>
    </citation>
    <scope>NUCLEOTIDE SEQUENCE [LARGE SCALE GENOMIC DNA]</scope>
    <source>
        <strain evidence="6 7">B1</strain>
    </source>
</reference>
<dbReference type="KEGG" id="marb:CJ263_14805"/>
<dbReference type="GO" id="GO:0030295">
    <property type="term" value="F:protein kinase activator activity"/>
    <property type="evidence" value="ECO:0007669"/>
    <property type="project" value="TreeGrafter"/>
</dbReference>
<dbReference type="SUPFAM" id="SSF55874">
    <property type="entry name" value="ATPase domain of HSP90 chaperone/DNA topoisomerase II/histidine kinase"/>
    <property type="match status" value="1"/>
</dbReference>
<dbReference type="SMART" id="SM00387">
    <property type="entry name" value="HATPase_c"/>
    <property type="match status" value="1"/>
</dbReference>
<dbReference type="GO" id="GO:0007234">
    <property type="term" value="P:osmosensory signaling via phosphorelay pathway"/>
    <property type="evidence" value="ECO:0007669"/>
    <property type="project" value="TreeGrafter"/>
</dbReference>
<gene>
    <name evidence="6" type="ORF">CJ263_14805</name>
</gene>
<protein>
    <recommendedName>
        <fullName evidence="2">histidine kinase</fullName>
        <ecNumber evidence="2">2.7.13.3</ecNumber>
    </recommendedName>
</protein>
<sequence length="417" mass="47856">MVFLLTVFFYSRIAQVITGLATIGFGIGLILYQLKRPFLTSLYMTTVPPFMFGLIILLVGGDFSQGLGIATSAFLSFIVFRDQPKFRWYVIGFGLLMYIVPTLYINIYGPVLGTINLAFDEILVFLACLCWLSLTFFMYDEKKTRVYTNSLESKNHFLRSNAVKLRQAQKDLELQNKELEDLNDRIVLQSKQIEEFTYLATHDLKAPINNINAIADQLKSNINHLQVQETETYLKYLQTSSKRMLQLVTNLLENAKIGNSEFQHHINTNQIIKDILEDFSERLKSSKAIINVQNLPYLDCYPLEIRLVFQNLIDNALKFIPENKIPKIDIGYSDTPDYYEFYISDNGIGISEKEAGTIFNAFHRIHSKQEYEGSGIGLYGCKKVIHNHKGEIWVESSKNEGTTFYFTIPKISAEQTI</sequence>
<dbReference type="Pfam" id="PF02518">
    <property type="entry name" value="HATPase_c"/>
    <property type="match status" value="1"/>
</dbReference>
<evidence type="ECO:0000313" key="7">
    <source>
        <dbReference type="Proteomes" id="UP000215244"/>
    </source>
</evidence>
<keyword evidence="7" id="KW-1185">Reference proteome</keyword>
<name>A0A223V7V8_9FLAO</name>
<dbReference type="InterPro" id="IPR003661">
    <property type="entry name" value="HisK_dim/P_dom"/>
</dbReference>
<dbReference type="SUPFAM" id="SSF47384">
    <property type="entry name" value="Homodimeric domain of signal transducing histidine kinase"/>
    <property type="match status" value="1"/>
</dbReference>
<dbReference type="Pfam" id="PF00512">
    <property type="entry name" value="HisKA"/>
    <property type="match status" value="1"/>
</dbReference>
<organism evidence="6 7">
    <name type="scientific">Maribacter cobaltidurans</name>
    <dbReference type="NCBI Taxonomy" id="1178778"/>
    <lineage>
        <taxon>Bacteria</taxon>
        <taxon>Pseudomonadati</taxon>
        <taxon>Bacteroidota</taxon>
        <taxon>Flavobacteriia</taxon>
        <taxon>Flavobacteriales</taxon>
        <taxon>Flavobacteriaceae</taxon>
        <taxon>Maribacter</taxon>
    </lineage>
</organism>
<dbReference type="InterPro" id="IPR036097">
    <property type="entry name" value="HisK_dim/P_sf"/>
</dbReference>
<dbReference type="SMART" id="SM00388">
    <property type="entry name" value="HisKA"/>
    <property type="match status" value="1"/>
</dbReference>
<dbReference type="PANTHER" id="PTHR42878:SF15">
    <property type="entry name" value="BACTERIOPHYTOCHROME"/>
    <property type="match status" value="1"/>
</dbReference>
<comment type="catalytic activity">
    <reaction evidence="1">
        <text>ATP + protein L-histidine = ADP + protein N-phospho-L-histidine.</text>
        <dbReference type="EC" id="2.7.13.3"/>
    </reaction>
</comment>
<evidence type="ECO:0000256" key="1">
    <source>
        <dbReference type="ARBA" id="ARBA00000085"/>
    </source>
</evidence>
<accession>A0A223V7V8</accession>
<dbReference type="EC" id="2.7.13.3" evidence="2"/>
<dbReference type="GO" id="GO:0000156">
    <property type="term" value="F:phosphorelay response regulator activity"/>
    <property type="evidence" value="ECO:0007669"/>
    <property type="project" value="TreeGrafter"/>
</dbReference>
<keyword evidence="4" id="KW-0808">Transferase</keyword>
<dbReference type="GO" id="GO:0000155">
    <property type="term" value="F:phosphorelay sensor kinase activity"/>
    <property type="evidence" value="ECO:0007669"/>
    <property type="project" value="InterPro"/>
</dbReference>
<dbReference type="InterPro" id="IPR004358">
    <property type="entry name" value="Sig_transdc_His_kin-like_C"/>
</dbReference>
<dbReference type="PRINTS" id="PR00344">
    <property type="entry name" value="BCTRLSENSOR"/>
</dbReference>
<dbReference type="InterPro" id="IPR005467">
    <property type="entry name" value="His_kinase_dom"/>
</dbReference>
<dbReference type="FunFam" id="3.30.565.10:FF:000006">
    <property type="entry name" value="Sensor histidine kinase WalK"/>
    <property type="match status" value="1"/>
</dbReference>
<dbReference type="Gene3D" id="3.30.565.10">
    <property type="entry name" value="Histidine kinase-like ATPase, C-terminal domain"/>
    <property type="match status" value="1"/>
</dbReference>